<organism evidence="1 2">
    <name type="scientific">Spiroplasma floricola 23-6</name>
    <dbReference type="NCBI Taxonomy" id="1336749"/>
    <lineage>
        <taxon>Bacteria</taxon>
        <taxon>Bacillati</taxon>
        <taxon>Mycoplasmatota</taxon>
        <taxon>Mollicutes</taxon>
        <taxon>Entomoplasmatales</taxon>
        <taxon>Spiroplasmataceae</taxon>
        <taxon>Spiroplasma</taxon>
    </lineage>
</organism>
<accession>A0A2K8SEN9</accession>
<dbReference type="KEGG" id="sfz:SFLOR_v1c08630"/>
<evidence type="ECO:0000313" key="2">
    <source>
        <dbReference type="Proteomes" id="UP000231823"/>
    </source>
</evidence>
<gene>
    <name evidence="1" type="ORF">SFLOR_v1c08630</name>
</gene>
<dbReference type="InterPro" id="IPR036388">
    <property type="entry name" value="WH-like_DNA-bd_sf"/>
</dbReference>
<dbReference type="EMBL" id="CP025057">
    <property type="protein sequence ID" value="AUB31911.1"/>
    <property type="molecule type" value="Genomic_DNA"/>
</dbReference>
<keyword evidence="2" id="KW-1185">Reference proteome</keyword>
<name>A0A2K8SEN9_9MOLU</name>
<evidence type="ECO:0000313" key="1">
    <source>
        <dbReference type="EMBL" id="AUB31911.1"/>
    </source>
</evidence>
<dbReference type="SUPFAM" id="SSF64288">
    <property type="entry name" value="Chorismate lyase-like"/>
    <property type="match status" value="1"/>
</dbReference>
<dbReference type="Proteomes" id="UP000231823">
    <property type="component" value="Chromosome"/>
</dbReference>
<dbReference type="Gene3D" id="3.40.1410.10">
    <property type="entry name" value="Chorismate lyase-like"/>
    <property type="match status" value="1"/>
</dbReference>
<dbReference type="Gene3D" id="1.10.10.10">
    <property type="entry name" value="Winged helix-like DNA-binding domain superfamily/Winged helix DNA-binding domain"/>
    <property type="match status" value="1"/>
</dbReference>
<protein>
    <submittedName>
        <fullName evidence="1">GntR family transcriptional regulator</fullName>
    </submittedName>
</protein>
<reference evidence="1 2" key="1">
    <citation type="submission" date="2017-12" db="EMBL/GenBank/DDBJ databases">
        <title>Complete genome sequence of Spiroplasma floricola 23-6 (ATCC 29989).</title>
        <authorList>
            <person name="Tsai Y.-M."/>
            <person name="Wu P.-S."/>
            <person name="Lo W.-S."/>
            <person name="Kuo C.-H."/>
        </authorList>
    </citation>
    <scope>NUCLEOTIDE SEQUENCE [LARGE SCALE GENOMIC DNA]</scope>
    <source>
        <strain evidence="1 2">23-6</strain>
    </source>
</reference>
<dbReference type="AlphaFoldDB" id="A0A2K8SEN9"/>
<dbReference type="SUPFAM" id="SSF46785">
    <property type="entry name" value="Winged helix' DNA-binding domain"/>
    <property type="match status" value="1"/>
</dbReference>
<dbReference type="InterPro" id="IPR036390">
    <property type="entry name" value="WH_DNA-bd_sf"/>
</dbReference>
<sequence length="248" mass="29514">MPFIILLNIYKTCLVFYIITLGEKMNKSKMIEEYLLKLIKENNKVKTFPSENFLATKFKTTRQTARNELLKLLNKGFLKVKKGSGYYINPHISTIKLTSMGEKLKEEKKEVFEHNSGRLPLILENLNIKNANESNFHSYRKIYYRDKEESFYIDSFINKEVISSLDLFKIKNSLIDFINENEIELDNQINYLKMEPKNKDDIEILKDNVSNFTPVVYGILFSKENKIIEIFERRYKNNTFDVRFSKFY</sequence>
<proteinExistence type="predicted"/>
<dbReference type="InterPro" id="IPR028978">
    <property type="entry name" value="Chorismate_lyase_/UTRA_dom_sf"/>
</dbReference>